<evidence type="ECO:0000256" key="2">
    <source>
        <dbReference type="ARBA" id="ARBA00023015"/>
    </source>
</evidence>
<dbReference type="Pfam" id="PF04542">
    <property type="entry name" value="Sigma70_r2"/>
    <property type="match status" value="1"/>
</dbReference>
<gene>
    <name evidence="7" type="ORF">A5CPEGH6_04530</name>
</gene>
<dbReference type="PANTHER" id="PTHR43133">
    <property type="entry name" value="RNA POLYMERASE ECF-TYPE SIGMA FACTO"/>
    <property type="match status" value="1"/>
</dbReference>
<keyword evidence="2" id="KW-0805">Transcription regulation</keyword>
<evidence type="ECO:0000256" key="1">
    <source>
        <dbReference type="ARBA" id="ARBA00010641"/>
    </source>
</evidence>
<evidence type="ECO:0000313" key="7">
    <source>
        <dbReference type="EMBL" id="BBL05815.1"/>
    </source>
</evidence>
<dbReference type="InterPro" id="IPR013325">
    <property type="entry name" value="RNA_pol_sigma_r2"/>
</dbReference>
<dbReference type="InterPro" id="IPR013324">
    <property type="entry name" value="RNA_pol_sigma_r3/r4-like"/>
</dbReference>
<keyword evidence="7" id="KW-0240">DNA-directed RNA polymerase</keyword>
<proteinExistence type="inferred from homology"/>
<dbReference type="Gene3D" id="1.10.1740.10">
    <property type="match status" value="1"/>
</dbReference>
<dbReference type="GO" id="GO:0016987">
    <property type="term" value="F:sigma factor activity"/>
    <property type="evidence" value="ECO:0007669"/>
    <property type="project" value="UniProtKB-KW"/>
</dbReference>
<dbReference type="PANTHER" id="PTHR43133:SF46">
    <property type="entry name" value="RNA POLYMERASE SIGMA-70 FACTOR ECF SUBFAMILY"/>
    <property type="match status" value="1"/>
</dbReference>
<name>A0A4Y1WYH3_9BACT</name>
<dbReference type="NCBIfam" id="TIGR02985">
    <property type="entry name" value="Sig70_bacteroi1"/>
    <property type="match status" value="1"/>
</dbReference>
<keyword evidence="8" id="KW-1185">Reference proteome</keyword>
<dbReference type="InterPro" id="IPR036388">
    <property type="entry name" value="WH-like_DNA-bd_sf"/>
</dbReference>
<feature type="domain" description="RNA polymerase sigma factor 70 region 4 type 2" evidence="6">
    <location>
        <begin position="121"/>
        <end position="173"/>
    </location>
</feature>
<dbReference type="InterPro" id="IPR013249">
    <property type="entry name" value="RNA_pol_sigma70_r4_t2"/>
</dbReference>
<evidence type="ECO:0000259" key="6">
    <source>
        <dbReference type="Pfam" id="PF08281"/>
    </source>
</evidence>
<protein>
    <submittedName>
        <fullName evidence="7">DNA-directed RNA polymerase sigma-70 factor</fullName>
    </submittedName>
</protein>
<accession>A0A4Y1WYH3</accession>
<organism evidence="7 8">
    <name type="scientific">Alistipes dispar</name>
    <dbReference type="NCBI Taxonomy" id="2585119"/>
    <lineage>
        <taxon>Bacteria</taxon>
        <taxon>Pseudomonadati</taxon>
        <taxon>Bacteroidota</taxon>
        <taxon>Bacteroidia</taxon>
        <taxon>Bacteroidales</taxon>
        <taxon>Rikenellaceae</taxon>
        <taxon>Alistipes</taxon>
    </lineage>
</organism>
<dbReference type="GeneID" id="98672424"/>
<dbReference type="InterPro" id="IPR014284">
    <property type="entry name" value="RNA_pol_sigma-70_dom"/>
</dbReference>
<sequence length="197" mass="23046">MQLSDKYGPTDDFGRFFDEYRPRLIAFARGYVRDRLVAEDLATDSFLYFWENRSRIDTGGNPAAYVLKTLRHKCLNHLRAQAVRLRAHGEMEELQQRVLRESIRSLEMCDPERLFEGEVERIVRDCLDEMPELTRSVFTEQRLRGRSYREVAAQYGISERRVETELGKALGKLRLALRDYLPAALAAAVLERLTRQF</sequence>
<comment type="similarity">
    <text evidence="1">Belongs to the sigma-70 factor family. ECF subfamily.</text>
</comment>
<dbReference type="InterPro" id="IPR039425">
    <property type="entry name" value="RNA_pol_sigma-70-like"/>
</dbReference>
<reference evidence="8" key="1">
    <citation type="submission" date="2019-06" db="EMBL/GenBank/DDBJ databases">
        <title>Alistipes onderdonkii subsp. vulgaris subsp. nov., Alistipes dispar sp. nov. and Alistipes communis sp. nov., isolated from human faeces, and creation of Alistipes onderdonkii subsp. onderdonkii subsp. nov.</title>
        <authorList>
            <person name="Sakamoto M."/>
            <person name="Ikeyama N."/>
            <person name="Ogata Y."/>
            <person name="Suda W."/>
            <person name="Iino T."/>
            <person name="Hattori M."/>
            <person name="Ohkuma M."/>
        </authorList>
    </citation>
    <scope>NUCLEOTIDE SEQUENCE [LARGE SCALE GENOMIC DNA]</scope>
    <source>
        <strain evidence="8">5CPEGH6</strain>
    </source>
</reference>
<dbReference type="RefSeq" id="WP_141427689.1">
    <property type="nucleotide sequence ID" value="NZ_AP019736.1"/>
</dbReference>
<dbReference type="GO" id="GO:0003677">
    <property type="term" value="F:DNA binding"/>
    <property type="evidence" value="ECO:0007669"/>
    <property type="project" value="InterPro"/>
</dbReference>
<feature type="domain" description="RNA polymerase sigma-70 region 2" evidence="5">
    <location>
        <begin position="17"/>
        <end position="82"/>
    </location>
</feature>
<keyword evidence="4" id="KW-0804">Transcription</keyword>
<evidence type="ECO:0000256" key="4">
    <source>
        <dbReference type="ARBA" id="ARBA00023163"/>
    </source>
</evidence>
<dbReference type="KEGG" id="ada:A5CPEGH6_04530"/>
<dbReference type="GO" id="GO:0006352">
    <property type="term" value="P:DNA-templated transcription initiation"/>
    <property type="evidence" value="ECO:0007669"/>
    <property type="project" value="InterPro"/>
</dbReference>
<evidence type="ECO:0000259" key="5">
    <source>
        <dbReference type="Pfam" id="PF04542"/>
    </source>
</evidence>
<dbReference type="NCBIfam" id="TIGR02937">
    <property type="entry name" value="sigma70-ECF"/>
    <property type="match status" value="1"/>
</dbReference>
<evidence type="ECO:0000256" key="3">
    <source>
        <dbReference type="ARBA" id="ARBA00023082"/>
    </source>
</evidence>
<dbReference type="OrthoDB" id="1045557at2"/>
<dbReference type="Pfam" id="PF08281">
    <property type="entry name" value="Sigma70_r4_2"/>
    <property type="match status" value="1"/>
</dbReference>
<dbReference type="SUPFAM" id="SSF88946">
    <property type="entry name" value="Sigma2 domain of RNA polymerase sigma factors"/>
    <property type="match status" value="1"/>
</dbReference>
<dbReference type="AlphaFoldDB" id="A0A4Y1WYH3"/>
<dbReference type="InterPro" id="IPR014327">
    <property type="entry name" value="RNA_pol_sigma70_bacteroid"/>
</dbReference>
<dbReference type="Gene3D" id="1.10.10.10">
    <property type="entry name" value="Winged helix-like DNA-binding domain superfamily/Winged helix DNA-binding domain"/>
    <property type="match status" value="1"/>
</dbReference>
<dbReference type="GO" id="GO:0000428">
    <property type="term" value="C:DNA-directed RNA polymerase complex"/>
    <property type="evidence" value="ECO:0007669"/>
    <property type="project" value="UniProtKB-KW"/>
</dbReference>
<dbReference type="Proteomes" id="UP000319374">
    <property type="component" value="Chromosome"/>
</dbReference>
<evidence type="ECO:0000313" key="8">
    <source>
        <dbReference type="Proteomes" id="UP000319374"/>
    </source>
</evidence>
<keyword evidence="3" id="KW-0731">Sigma factor</keyword>
<dbReference type="InterPro" id="IPR007627">
    <property type="entry name" value="RNA_pol_sigma70_r2"/>
</dbReference>
<dbReference type="SUPFAM" id="SSF88659">
    <property type="entry name" value="Sigma3 and sigma4 domains of RNA polymerase sigma factors"/>
    <property type="match status" value="1"/>
</dbReference>
<dbReference type="EMBL" id="AP019736">
    <property type="protein sequence ID" value="BBL05815.1"/>
    <property type="molecule type" value="Genomic_DNA"/>
</dbReference>